<protein>
    <submittedName>
        <fullName evidence="1">Uncharacterized protein</fullName>
    </submittedName>
</protein>
<name>A0ACC0BUB4_CATRO</name>
<reference evidence="2" key="1">
    <citation type="journal article" date="2023" name="Nat. Plants">
        <title>Single-cell RNA sequencing provides a high-resolution roadmap for understanding the multicellular compartmentation of specialized metabolism.</title>
        <authorList>
            <person name="Sun S."/>
            <person name="Shen X."/>
            <person name="Li Y."/>
            <person name="Li Y."/>
            <person name="Wang S."/>
            <person name="Li R."/>
            <person name="Zhang H."/>
            <person name="Shen G."/>
            <person name="Guo B."/>
            <person name="Wei J."/>
            <person name="Xu J."/>
            <person name="St-Pierre B."/>
            <person name="Chen S."/>
            <person name="Sun C."/>
        </authorList>
    </citation>
    <scope>NUCLEOTIDE SEQUENCE [LARGE SCALE GENOMIC DNA]</scope>
</reference>
<dbReference type="Proteomes" id="UP001060085">
    <property type="component" value="Linkage Group LG02"/>
</dbReference>
<dbReference type="EMBL" id="CM044702">
    <property type="protein sequence ID" value="KAI5676280.1"/>
    <property type="molecule type" value="Genomic_DNA"/>
</dbReference>
<comment type="caution">
    <text evidence="1">The sequence shown here is derived from an EMBL/GenBank/DDBJ whole genome shotgun (WGS) entry which is preliminary data.</text>
</comment>
<sequence>MIAIEENRKEGLKFKNEGLEDDGNPPNNQWNTLEEEETKRSKEQSLLQMVGPVPTATVELPFGKWREADAKVAGLKVEWPQQRFATSIDSSHRCSYSLYREVRGLPVAAGLASATSLKDATWGDSPTTSFPTSFATPAVRRPRHITTSTLGTEGFVEGDDLTTGTSRQIRRLAPNELALSHSSAINNTLDSKKTVILQVTMRAGPFLVPEYPRLFQVVALEMLEKLPPLLDIAFSSAYESLLKGAFREFSNAGAASERSTHLEQKVPKLKELQTRLTSANEDYAWRLQEQEAPVQILQSNLKKKKDFRGYIAVLVVLFEVVKYFGLYKEFDRIENPVFSLPRVVEEATTAQPMMADEALKVTTSDSIHHPEVFLGDPYTVMYRLVIPTAPSICSWYTSLELSKVVLRQVVTLWPR</sequence>
<gene>
    <name evidence="1" type="ORF">M9H77_07230</name>
</gene>
<evidence type="ECO:0000313" key="2">
    <source>
        <dbReference type="Proteomes" id="UP001060085"/>
    </source>
</evidence>
<accession>A0ACC0BUB4</accession>
<evidence type="ECO:0000313" key="1">
    <source>
        <dbReference type="EMBL" id="KAI5676280.1"/>
    </source>
</evidence>
<organism evidence="1 2">
    <name type="scientific">Catharanthus roseus</name>
    <name type="common">Madagascar periwinkle</name>
    <name type="synonym">Vinca rosea</name>
    <dbReference type="NCBI Taxonomy" id="4058"/>
    <lineage>
        <taxon>Eukaryota</taxon>
        <taxon>Viridiplantae</taxon>
        <taxon>Streptophyta</taxon>
        <taxon>Embryophyta</taxon>
        <taxon>Tracheophyta</taxon>
        <taxon>Spermatophyta</taxon>
        <taxon>Magnoliopsida</taxon>
        <taxon>eudicotyledons</taxon>
        <taxon>Gunneridae</taxon>
        <taxon>Pentapetalae</taxon>
        <taxon>asterids</taxon>
        <taxon>lamiids</taxon>
        <taxon>Gentianales</taxon>
        <taxon>Apocynaceae</taxon>
        <taxon>Rauvolfioideae</taxon>
        <taxon>Vinceae</taxon>
        <taxon>Catharanthinae</taxon>
        <taxon>Catharanthus</taxon>
    </lineage>
</organism>
<keyword evidence="2" id="KW-1185">Reference proteome</keyword>
<proteinExistence type="predicted"/>